<gene>
    <name evidence="2" type="ORF">CINTURNW_1055</name>
</gene>
<dbReference type="STRING" id="1294142.CINTURNW_1055"/>
<dbReference type="HOGENOM" id="CLU_1419263_0_0_9"/>
<dbReference type="Proteomes" id="UP000016721">
    <property type="component" value="Unassembled WGS sequence"/>
</dbReference>
<accession>U2NST9</accession>
<sequence length="191" mass="21613">MRKDIEDLIKSLKLPTLGMKKDYKCAEEYLEADEKVLFICPGNANINKSGNKLQSNPLDIKNKISGIFVITPKRVFHANNIFGGYLEQIPISEVSSYRVSKMPLVSGVIQVISNNYIIEVDLSSKKQIVEAAKLAMEKALKNKNVVKIENQTSNVTIDIPEQIRKLADLKDMGILSDEEFSQKKRELLERM</sequence>
<keyword evidence="3" id="KW-1185">Reference proteome</keyword>
<feature type="domain" description="SHOCT" evidence="1">
    <location>
        <begin position="161"/>
        <end position="188"/>
    </location>
</feature>
<evidence type="ECO:0000259" key="1">
    <source>
        <dbReference type="Pfam" id="PF09851"/>
    </source>
</evidence>
<dbReference type="Pfam" id="PF09851">
    <property type="entry name" value="SHOCT"/>
    <property type="match status" value="1"/>
</dbReference>
<dbReference type="EMBL" id="APJA01000009">
    <property type="protein sequence ID" value="ERK31931.1"/>
    <property type="molecule type" value="Genomic_DNA"/>
</dbReference>
<reference evidence="2 3" key="1">
    <citation type="journal article" date="2013" name="Genome Announc.">
        <title>Draft Genome Sequence of the Hydrogen- and Ethanol-Producing Bacterium Clostridium intestinale Strain URNW.</title>
        <authorList>
            <person name="Lal S."/>
            <person name="Ramachandran U."/>
            <person name="Zhang X."/>
            <person name="Sparling R."/>
            <person name="Levin D.B."/>
        </authorList>
    </citation>
    <scope>NUCLEOTIDE SEQUENCE [LARGE SCALE GENOMIC DNA]</scope>
    <source>
        <strain evidence="2 3">URNW</strain>
    </source>
</reference>
<proteinExistence type="predicted"/>
<name>U2NST9_9CLOT</name>
<dbReference type="RefSeq" id="WP_021801086.1">
    <property type="nucleotide sequence ID" value="NZ_KI273145.1"/>
</dbReference>
<evidence type="ECO:0000313" key="3">
    <source>
        <dbReference type="Proteomes" id="UP000016721"/>
    </source>
</evidence>
<dbReference type="AlphaFoldDB" id="U2NST9"/>
<organism evidence="2 3">
    <name type="scientific">Clostridium intestinale URNW</name>
    <dbReference type="NCBI Taxonomy" id="1294142"/>
    <lineage>
        <taxon>Bacteria</taxon>
        <taxon>Bacillati</taxon>
        <taxon>Bacillota</taxon>
        <taxon>Clostridia</taxon>
        <taxon>Eubacteriales</taxon>
        <taxon>Clostridiaceae</taxon>
        <taxon>Clostridium</taxon>
    </lineage>
</organism>
<dbReference type="PATRIC" id="fig|1294142.3.peg.1055"/>
<dbReference type="OrthoDB" id="2307739at2"/>
<evidence type="ECO:0000313" key="2">
    <source>
        <dbReference type="EMBL" id="ERK31931.1"/>
    </source>
</evidence>
<protein>
    <recommendedName>
        <fullName evidence="1">SHOCT domain-containing protein</fullName>
    </recommendedName>
</protein>
<dbReference type="InterPro" id="IPR018649">
    <property type="entry name" value="SHOCT"/>
</dbReference>
<comment type="caution">
    <text evidence="2">The sequence shown here is derived from an EMBL/GenBank/DDBJ whole genome shotgun (WGS) entry which is preliminary data.</text>
</comment>